<accession>A0ABQ9ZBL3</accession>
<keyword evidence="7" id="KW-1185">Reference proteome</keyword>
<evidence type="ECO:0000256" key="3">
    <source>
        <dbReference type="PROSITE-ProRule" id="PRU00175"/>
    </source>
</evidence>
<dbReference type="Proteomes" id="UP001234178">
    <property type="component" value="Unassembled WGS sequence"/>
</dbReference>
<comment type="caution">
    <text evidence="6">The sequence shown here is derived from an EMBL/GenBank/DDBJ whole genome shotgun (WGS) entry which is preliminary data.</text>
</comment>
<feature type="region of interest" description="Disordered" evidence="4">
    <location>
        <begin position="1"/>
        <end position="25"/>
    </location>
</feature>
<dbReference type="InterPro" id="IPR052443">
    <property type="entry name" value="E3_ubiq-ligase_RNF220-like"/>
</dbReference>
<evidence type="ECO:0000256" key="4">
    <source>
        <dbReference type="SAM" id="MobiDB-lite"/>
    </source>
</evidence>
<gene>
    <name evidence="6" type="ORF">OUZ56_019442</name>
</gene>
<dbReference type="PANTHER" id="PTHR13459">
    <property type="entry name" value="E3 UBIQUITIN-PROTEIN LIGASE RNF220 ISOFORM X1"/>
    <property type="match status" value="1"/>
</dbReference>
<dbReference type="InterPro" id="IPR040178">
    <property type="entry name" value="RNF220_RING"/>
</dbReference>
<keyword evidence="1 3" id="KW-0863">Zinc-finger</keyword>
<evidence type="ECO:0000313" key="7">
    <source>
        <dbReference type="Proteomes" id="UP001234178"/>
    </source>
</evidence>
<evidence type="ECO:0000313" key="6">
    <source>
        <dbReference type="EMBL" id="KAK4010297.1"/>
    </source>
</evidence>
<dbReference type="CDD" id="cd16563">
    <property type="entry name" value="RING-HC_RNF220"/>
    <property type="match status" value="1"/>
</dbReference>
<evidence type="ECO:0000256" key="2">
    <source>
        <dbReference type="ARBA" id="ARBA00022833"/>
    </source>
</evidence>
<feature type="compositionally biased region" description="Basic residues" evidence="4">
    <location>
        <begin position="103"/>
        <end position="119"/>
    </location>
</feature>
<sequence>MRFGAIRLNLPSSGQQSRKKSPLDPSCCPVCGITLRSSDLEVHFVQELERLERVSRTFRSSSHHHHASGASGSSISPSGMSAPAATSQVQKREQDTRWETFHRIRINRTNRVRAKARKRRADEREGTPENGHHHLQHGNGASGLAGCSSTPCPICGQRMYGSAEELNQHVVQCLRRNGEDPDEDEPLDVEGDSYEEYEWAGQRRVRASTLLEGGFGGVGMHISKAGDEETEDVVVDGDDTAAFGQPQFNENDIQSAAAEHSSQEEGLVKCERDAQMTTYKETDSKDHIINALKNRVCDLEEMNKEAKQKNRCLICLGDYRQPVVSTSCWHVHCEECWLQALGNKKLCPQCNLITSPTHLRRIYM</sequence>
<feature type="compositionally biased region" description="Basic and acidic residues" evidence="4">
    <location>
        <begin position="90"/>
        <end position="102"/>
    </location>
</feature>
<keyword evidence="2" id="KW-0862">Zinc</keyword>
<dbReference type="Pfam" id="PF13923">
    <property type="entry name" value="zf-C3HC4_2"/>
    <property type="match status" value="1"/>
</dbReference>
<protein>
    <recommendedName>
        <fullName evidence="5">RING-type domain-containing protein</fullName>
    </recommendedName>
</protein>
<feature type="region of interest" description="Disordered" evidence="4">
    <location>
        <begin position="56"/>
        <end position="142"/>
    </location>
</feature>
<name>A0ABQ9ZBL3_9CRUS</name>
<reference evidence="6 7" key="1">
    <citation type="journal article" date="2023" name="Nucleic Acids Res.">
        <title>The hologenome of Daphnia magna reveals possible DNA methylation and microbiome-mediated evolution of the host genome.</title>
        <authorList>
            <person name="Chaturvedi A."/>
            <person name="Li X."/>
            <person name="Dhandapani V."/>
            <person name="Marshall H."/>
            <person name="Kissane S."/>
            <person name="Cuenca-Cambronero M."/>
            <person name="Asole G."/>
            <person name="Calvet F."/>
            <person name="Ruiz-Romero M."/>
            <person name="Marangio P."/>
            <person name="Guigo R."/>
            <person name="Rago D."/>
            <person name="Mirbahai L."/>
            <person name="Eastwood N."/>
            <person name="Colbourne J.K."/>
            <person name="Zhou J."/>
            <person name="Mallon E."/>
            <person name="Orsini L."/>
        </authorList>
    </citation>
    <scope>NUCLEOTIDE SEQUENCE [LARGE SCALE GENOMIC DNA]</scope>
    <source>
        <strain evidence="6">LRV0_1</strain>
    </source>
</reference>
<dbReference type="Pfam" id="PF15926">
    <property type="entry name" value="RNF220"/>
    <property type="match status" value="2"/>
</dbReference>
<dbReference type="InterPro" id="IPR001841">
    <property type="entry name" value="Znf_RING"/>
</dbReference>
<proteinExistence type="predicted"/>
<dbReference type="Gene3D" id="3.30.160.60">
    <property type="entry name" value="Classic Zinc Finger"/>
    <property type="match status" value="1"/>
</dbReference>
<dbReference type="InterPro" id="IPR031824">
    <property type="entry name" value="RNF220_mid"/>
</dbReference>
<evidence type="ECO:0000259" key="5">
    <source>
        <dbReference type="PROSITE" id="PS50089"/>
    </source>
</evidence>
<feature type="domain" description="RING-type" evidence="5">
    <location>
        <begin position="312"/>
        <end position="351"/>
    </location>
</feature>
<dbReference type="EMBL" id="JAOYFB010000003">
    <property type="protein sequence ID" value="KAK4010297.1"/>
    <property type="molecule type" value="Genomic_DNA"/>
</dbReference>
<feature type="compositionally biased region" description="Basic and acidic residues" evidence="4">
    <location>
        <begin position="120"/>
        <end position="132"/>
    </location>
</feature>
<evidence type="ECO:0000256" key="1">
    <source>
        <dbReference type="ARBA" id="ARBA00022771"/>
    </source>
</evidence>
<dbReference type="PANTHER" id="PTHR13459:SF1">
    <property type="entry name" value="E3 UBIQUITIN-PROTEIN LIGASE RNF220 ISOFORM X1"/>
    <property type="match status" value="1"/>
</dbReference>
<keyword evidence="1 3" id="KW-0479">Metal-binding</keyword>
<organism evidence="6 7">
    <name type="scientific">Daphnia magna</name>
    <dbReference type="NCBI Taxonomy" id="35525"/>
    <lineage>
        <taxon>Eukaryota</taxon>
        <taxon>Metazoa</taxon>
        <taxon>Ecdysozoa</taxon>
        <taxon>Arthropoda</taxon>
        <taxon>Crustacea</taxon>
        <taxon>Branchiopoda</taxon>
        <taxon>Diplostraca</taxon>
        <taxon>Cladocera</taxon>
        <taxon>Anomopoda</taxon>
        <taxon>Daphniidae</taxon>
        <taxon>Daphnia</taxon>
    </lineage>
</organism>
<feature type="compositionally biased region" description="Low complexity" evidence="4">
    <location>
        <begin position="68"/>
        <end position="85"/>
    </location>
</feature>
<dbReference type="PROSITE" id="PS50089">
    <property type="entry name" value="ZF_RING_2"/>
    <property type="match status" value="1"/>
</dbReference>
<dbReference type="InterPro" id="IPR013083">
    <property type="entry name" value="Znf_RING/FYVE/PHD"/>
</dbReference>
<dbReference type="SUPFAM" id="SSF57850">
    <property type="entry name" value="RING/U-box"/>
    <property type="match status" value="1"/>
</dbReference>
<dbReference type="Gene3D" id="3.30.40.10">
    <property type="entry name" value="Zinc/RING finger domain, C3HC4 (zinc finger)"/>
    <property type="match status" value="1"/>
</dbReference>